<dbReference type="GO" id="GO:0006313">
    <property type="term" value="P:DNA transposition"/>
    <property type="evidence" value="ECO:0007669"/>
    <property type="project" value="InterPro"/>
</dbReference>
<evidence type="ECO:0000259" key="2">
    <source>
        <dbReference type="SMART" id="SM01321"/>
    </source>
</evidence>
<proteinExistence type="predicted"/>
<dbReference type="PANTHER" id="PTHR36966:SF1">
    <property type="entry name" value="REP-ASSOCIATED TYROSINE TRANSPOSASE"/>
    <property type="match status" value="1"/>
</dbReference>
<dbReference type="SUPFAM" id="SSF143422">
    <property type="entry name" value="Transposase IS200-like"/>
    <property type="match status" value="1"/>
</dbReference>
<sequence length="190" mass="21487">MKRSDGSAGPCPASAIPGRIPHGPSPSADNGGHPISADWRHVQPSPGTRPPLPYRGYYVLTTVVRHRRPVFEDPRCATCLVGALRYVERMGLSRSFAWVVMPDHLHWLMQLRDGSLARMIGTVKSRSSRLLGQQFGIQTPLWQPSYFDHAVRSEEALRRHALYILGNPIRAGLTLHLDEYPFAWCRWPMR</sequence>
<reference evidence="3" key="1">
    <citation type="journal article" date="2004" name="J. Antimicrob. Chemother.">
        <title>Analysis of sequence variation among smeDEF multi drug efflux pump genes and flanking DNA from defined 16S rRNA subgroups of clinical Stenotrophomonas maltophilia isolates.</title>
        <authorList>
            <person name="Gould V.C."/>
            <person name="Okazaki A."/>
            <person name="Howe R.A."/>
            <person name="Avison M.B."/>
        </authorList>
    </citation>
    <scope>NUCLEOTIDE SEQUENCE</scope>
    <source>
        <strain evidence="3">N531</strain>
    </source>
</reference>
<name>Q6KAY8_STEMA</name>
<evidence type="ECO:0000256" key="1">
    <source>
        <dbReference type="SAM" id="MobiDB-lite"/>
    </source>
</evidence>
<dbReference type="Gene3D" id="3.30.70.1290">
    <property type="entry name" value="Transposase IS200-like"/>
    <property type="match status" value="1"/>
</dbReference>
<protein>
    <recommendedName>
        <fullName evidence="2">Transposase IS200-like domain-containing protein</fullName>
    </recommendedName>
</protein>
<organism evidence="3">
    <name type="scientific">Stenotrophomonas maltophilia</name>
    <name type="common">Pseudomonas maltophilia</name>
    <name type="synonym">Xanthomonas maltophilia</name>
    <dbReference type="NCBI Taxonomy" id="40324"/>
    <lineage>
        <taxon>Bacteria</taxon>
        <taxon>Pseudomonadati</taxon>
        <taxon>Pseudomonadota</taxon>
        <taxon>Gammaproteobacteria</taxon>
        <taxon>Lysobacterales</taxon>
        <taxon>Lysobacteraceae</taxon>
        <taxon>Stenotrophomonas</taxon>
        <taxon>Stenotrophomonas maltophilia group</taxon>
    </lineage>
</organism>
<dbReference type="EMBL" id="AJ746242">
    <property type="protein sequence ID" value="CAG34267.1"/>
    <property type="molecule type" value="Genomic_DNA"/>
</dbReference>
<dbReference type="InterPro" id="IPR036515">
    <property type="entry name" value="Transposase_17_sf"/>
</dbReference>
<dbReference type="InterPro" id="IPR052715">
    <property type="entry name" value="RAYT_transposase"/>
</dbReference>
<dbReference type="GO" id="GO:0043565">
    <property type="term" value="F:sequence-specific DNA binding"/>
    <property type="evidence" value="ECO:0007669"/>
    <property type="project" value="TreeGrafter"/>
</dbReference>
<accession>Q6KAY8</accession>
<feature type="domain" description="Transposase IS200-like" evidence="2">
    <location>
        <begin position="53"/>
        <end position="167"/>
    </location>
</feature>
<evidence type="ECO:0000313" key="3">
    <source>
        <dbReference type="EMBL" id="CAG34267.1"/>
    </source>
</evidence>
<dbReference type="Pfam" id="PF01797">
    <property type="entry name" value="Y1_Tnp"/>
    <property type="match status" value="1"/>
</dbReference>
<feature type="region of interest" description="Disordered" evidence="1">
    <location>
        <begin position="1"/>
        <end position="48"/>
    </location>
</feature>
<dbReference type="AlphaFoldDB" id="Q6KAY8"/>
<dbReference type="PANTHER" id="PTHR36966">
    <property type="entry name" value="REP-ASSOCIATED TYROSINE TRANSPOSASE"/>
    <property type="match status" value="1"/>
</dbReference>
<dbReference type="SMART" id="SM01321">
    <property type="entry name" value="Y1_Tnp"/>
    <property type="match status" value="1"/>
</dbReference>
<dbReference type="InterPro" id="IPR002686">
    <property type="entry name" value="Transposase_17"/>
</dbReference>
<dbReference type="NCBIfam" id="NF047646">
    <property type="entry name" value="REP_Tyr_transpos"/>
    <property type="match status" value="1"/>
</dbReference>
<dbReference type="GO" id="GO:0004803">
    <property type="term" value="F:transposase activity"/>
    <property type="evidence" value="ECO:0007669"/>
    <property type="project" value="InterPro"/>
</dbReference>